<dbReference type="InterPro" id="IPR000182">
    <property type="entry name" value="GNAT_dom"/>
</dbReference>
<evidence type="ECO:0000313" key="3">
    <source>
        <dbReference type="Proteomes" id="UP000031449"/>
    </source>
</evidence>
<dbReference type="Pfam" id="PF00583">
    <property type="entry name" value="Acetyltransf_1"/>
    <property type="match status" value="1"/>
</dbReference>
<dbReference type="PANTHER" id="PTHR43072:SF60">
    <property type="entry name" value="L-2,4-DIAMINOBUTYRIC ACID ACETYLTRANSFERASE"/>
    <property type="match status" value="1"/>
</dbReference>
<dbReference type="PANTHER" id="PTHR43072">
    <property type="entry name" value="N-ACETYLTRANSFERASE"/>
    <property type="match status" value="1"/>
</dbReference>
<dbReference type="InterPro" id="IPR016181">
    <property type="entry name" value="Acyl_CoA_acyltransferase"/>
</dbReference>
<protein>
    <submittedName>
        <fullName evidence="2">GCN5 family N-acetyltransferase</fullName>
    </submittedName>
</protein>
<evidence type="ECO:0000313" key="2">
    <source>
        <dbReference type="EMBL" id="AJD89634.1"/>
    </source>
</evidence>
<dbReference type="Gene3D" id="3.40.630.30">
    <property type="match status" value="1"/>
</dbReference>
<dbReference type="Proteomes" id="UP000031449">
    <property type="component" value="Chromosome"/>
</dbReference>
<dbReference type="SUPFAM" id="SSF55729">
    <property type="entry name" value="Acyl-CoA N-acyltransferases (Nat)"/>
    <property type="match status" value="1"/>
</dbReference>
<dbReference type="EMBL" id="CP009416">
    <property type="protein sequence ID" value="AJD89634.1"/>
    <property type="molecule type" value="Genomic_DNA"/>
</dbReference>
<reference evidence="2 3" key="1">
    <citation type="submission" date="2014-08" db="EMBL/GenBank/DDBJ databases">
        <title>Complete genome of a marine bacteria Jeotgalibacillus malaysiensis.</title>
        <authorList>
            <person name="Yaakop A.S."/>
            <person name="Chan K.-G."/>
            <person name="Goh K.M."/>
        </authorList>
    </citation>
    <scope>NUCLEOTIDE SEQUENCE [LARGE SCALE GENOMIC DNA]</scope>
    <source>
        <strain evidence="2 3">D5</strain>
    </source>
</reference>
<keyword evidence="3" id="KW-1185">Reference proteome</keyword>
<keyword evidence="2" id="KW-0808">Transferase</keyword>
<feature type="domain" description="N-acetyltransferase" evidence="1">
    <location>
        <begin position="1"/>
        <end position="166"/>
    </location>
</feature>
<dbReference type="OrthoDB" id="9773249at2"/>
<accession>A0A0B5ANP6</accession>
<name>A0A0B5ANP6_9BACL</name>
<dbReference type="HOGENOM" id="CLU_013985_19_1_9"/>
<dbReference type="GO" id="GO:0016747">
    <property type="term" value="F:acyltransferase activity, transferring groups other than amino-acyl groups"/>
    <property type="evidence" value="ECO:0007669"/>
    <property type="project" value="InterPro"/>
</dbReference>
<gene>
    <name evidence="2" type="ORF">JMA_03170</name>
</gene>
<dbReference type="BioCyc" id="JESP1508404:G14D9-9534-MONOMER"/>
<organism evidence="2 3">
    <name type="scientific">Jeotgalibacillus malaysiensis</name>
    <dbReference type="NCBI Taxonomy" id="1508404"/>
    <lineage>
        <taxon>Bacteria</taxon>
        <taxon>Bacillati</taxon>
        <taxon>Bacillota</taxon>
        <taxon>Bacilli</taxon>
        <taxon>Bacillales</taxon>
        <taxon>Caryophanaceae</taxon>
        <taxon>Jeotgalibacillus</taxon>
    </lineage>
</organism>
<dbReference type="PROSITE" id="PS51186">
    <property type="entry name" value="GNAT"/>
    <property type="match status" value="1"/>
</dbReference>
<evidence type="ECO:0000259" key="1">
    <source>
        <dbReference type="PROSITE" id="PS51186"/>
    </source>
</evidence>
<proteinExistence type="predicted"/>
<dbReference type="AlphaFoldDB" id="A0A0B5ANP6"/>
<dbReference type="STRING" id="1508404.JMA_03170"/>
<sequence>MLIREIETKDAENFRLLIQQVESQSEFMMMESGERQTTSEQQLRQIESLKKQANSTVLVAEDEDQLTGYLFAIGGSSRRNSHAAYLVIGILTEYRAKGVGTQLFQQLEKWAAAQGISRLELTVVIENEAGLALYKKQGFEVEGTKRQSLKINGSLVDEYYMSKLLYT</sequence>
<dbReference type="KEGG" id="jeo:JMA_03170"/>
<dbReference type="CDD" id="cd04301">
    <property type="entry name" value="NAT_SF"/>
    <property type="match status" value="1"/>
</dbReference>